<proteinExistence type="predicted"/>
<keyword evidence="1" id="KW-1133">Transmembrane helix</keyword>
<dbReference type="OMA" id="LVYTTEW"/>
<evidence type="ECO:0000313" key="3">
    <source>
        <dbReference type="Proteomes" id="UP000694421"/>
    </source>
</evidence>
<keyword evidence="1" id="KW-0472">Membrane</keyword>
<sequence length="65" mass="6893">MSPSPFSVLIALVLTVLPRLLMLVLSSIIACEGRSRIAASRSTVVSNPKFRTIMNTSSSPSSSLT</sequence>
<reference evidence="2" key="2">
    <citation type="submission" date="2025-09" db="UniProtKB">
        <authorList>
            <consortium name="Ensembl"/>
        </authorList>
    </citation>
    <scope>IDENTIFICATION</scope>
</reference>
<dbReference type="Ensembl" id="ENSSMRT00000027954.1">
    <property type="protein sequence ID" value="ENSSMRP00000023857.1"/>
    <property type="gene ID" value="ENSSMRG00000018515.1"/>
</dbReference>
<name>A0A8D0DZB0_SALMN</name>
<dbReference type="GeneTree" id="ENSGT00960000189319"/>
<feature type="transmembrane region" description="Helical" evidence="1">
    <location>
        <begin position="6"/>
        <end position="31"/>
    </location>
</feature>
<dbReference type="AlphaFoldDB" id="A0A8D0DZB0"/>
<protein>
    <submittedName>
        <fullName evidence="2">Uncharacterized protein</fullName>
    </submittedName>
</protein>
<dbReference type="Proteomes" id="UP000694421">
    <property type="component" value="Unplaced"/>
</dbReference>
<evidence type="ECO:0000313" key="2">
    <source>
        <dbReference type="Ensembl" id="ENSSMRP00000023857.1"/>
    </source>
</evidence>
<keyword evidence="3" id="KW-1185">Reference proteome</keyword>
<evidence type="ECO:0000256" key="1">
    <source>
        <dbReference type="SAM" id="Phobius"/>
    </source>
</evidence>
<accession>A0A8D0DZB0</accession>
<reference evidence="2" key="1">
    <citation type="submission" date="2025-08" db="UniProtKB">
        <authorList>
            <consortium name="Ensembl"/>
        </authorList>
    </citation>
    <scope>IDENTIFICATION</scope>
</reference>
<keyword evidence="1" id="KW-0812">Transmembrane</keyword>
<organism evidence="2 3">
    <name type="scientific">Salvator merianae</name>
    <name type="common">Argentine black and white tegu</name>
    <name type="synonym">Tupinambis merianae</name>
    <dbReference type="NCBI Taxonomy" id="96440"/>
    <lineage>
        <taxon>Eukaryota</taxon>
        <taxon>Metazoa</taxon>
        <taxon>Chordata</taxon>
        <taxon>Craniata</taxon>
        <taxon>Vertebrata</taxon>
        <taxon>Euteleostomi</taxon>
        <taxon>Lepidosauria</taxon>
        <taxon>Squamata</taxon>
        <taxon>Bifurcata</taxon>
        <taxon>Unidentata</taxon>
        <taxon>Episquamata</taxon>
        <taxon>Laterata</taxon>
        <taxon>Teiioidea</taxon>
        <taxon>Teiidae</taxon>
        <taxon>Salvator</taxon>
    </lineage>
</organism>